<proteinExistence type="inferred from homology"/>
<keyword evidence="5" id="KW-1185">Reference proteome</keyword>
<reference evidence="4 5" key="1">
    <citation type="submission" date="2019-06" db="EMBL/GenBank/DDBJ databases">
        <title>Whole genome shotgun sequence of Acetobacter peroxydans NBRC 13755.</title>
        <authorList>
            <person name="Hosoyama A."/>
            <person name="Uohara A."/>
            <person name="Ohji S."/>
            <person name="Ichikawa N."/>
        </authorList>
    </citation>
    <scope>NUCLEOTIDE SEQUENCE [LARGE SCALE GENOMIC DNA]</scope>
    <source>
        <strain evidence="4 5">NBRC 13755</strain>
    </source>
</reference>
<feature type="binding site" evidence="2">
    <location>
        <position position="373"/>
    </location>
    <ligand>
        <name>Mg(2+)</name>
        <dbReference type="ChEBI" id="CHEBI:18420"/>
    </ligand>
</feature>
<evidence type="ECO:0000256" key="2">
    <source>
        <dbReference type="HAMAP-Rule" id="MF_00336"/>
    </source>
</evidence>
<dbReference type="InterPro" id="IPR004472">
    <property type="entry name" value="DTB_synth_BioD"/>
</dbReference>
<keyword evidence="2" id="KW-0460">Magnesium</keyword>
<organism evidence="4 5">
    <name type="scientific">Acetobacter peroxydans</name>
    <dbReference type="NCBI Taxonomy" id="104098"/>
    <lineage>
        <taxon>Bacteria</taxon>
        <taxon>Pseudomonadati</taxon>
        <taxon>Pseudomonadota</taxon>
        <taxon>Alphaproteobacteria</taxon>
        <taxon>Acetobacterales</taxon>
        <taxon>Acetobacteraceae</taxon>
        <taxon>Acetobacter</taxon>
    </lineage>
</organism>
<keyword evidence="2" id="KW-0479">Metal-binding</keyword>
<keyword evidence="1 2" id="KW-0093">Biotin biosynthesis</keyword>
<feature type="binding site" evidence="2">
    <location>
        <position position="302"/>
    </location>
    <ligand>
        <name>substrate</name>
    </ligand>
</feature>
<keyword evidence="2" id="KW-0547">Nucleotide-binding</keyword>
<comment type="pathway">
    <text evidence="2">Cofactor biosynthesis; biotin biosynthesis; biotin from 7,8-diaminononanoate: step 1/2.</text>
</comment>
<dbReference type="PANTHER" id="PTHR43210:SF5">
    <property type="entry name" value="DETHIOBIOTIN SYNTHETASE"/>
    <property type="match status" value="1"/>
</dbReference>
<gene>
    <name evidence="2" type="primary">bioD</name>
    <name evidence="4" type="ORF">APE01nite_02790</name>
</gene>
<dbReference type="UniPathway" id="UPA00078">
    <property type="reaction ID" value="UER00161"/>
</dbReference>
<dbReference type="CDD" id="cd03109">
    <property type="entry name" value="DTBS"/>
    <property type="match status" value="1"/>
</dbReference>
<evidence type="ECO:0000313" key="4">
    <source>
        <dbReference type="EMBL" id="GEB84482.1"/>
    </source>
</evidence>
<comment type="similarity">
    <text evidence="2">Belongs to the dethiobiotin synthetase family.</text>
</comment>
<dbReference type="EC" id="6.3.3.3" evidence="2"/>
<dbReference type="InterPro" id="IPR029063">
    <property type="entry name" value="SAM-dependent_MTases_sf"/>
</dbReference>
<accession>A0A4Y3TRR3</accession>
<comment type="caution">
    <text evidence="4">The sequence shown here is derived from an EMBL/GenBank/DDBJ whole genome shotgun (WGS) entry which is preliminary data.</text>
</comment>
<dbReference type="InterPro" id="IPR027417">
    <property type="entry name" value="P-loop_NTPase"/>
</dbReference>
<comment type="subcellular location">
    <subcellularLocation>
        <location evidence="2">Cytoplasm</location>
    </subcellularLocation>
</comment>
<keyword evidence="2" id="KW-0436">Ligase</keyword>
<dbReference type="SUPFAM" id="SSF53335">
    <property type="entry name" value="S-adenosyl-L-methionine-dependent methyltransferases"/>
    <property type="match status" value="1"/>
</dbReference>
<comment type="function">
    <text evidence="2">Catalyzes a mechanistically unusual reaction, the ATP-dependent insertion of CO2 between the N7 and N8 nitrogen atoms of 7,8-diaminopelargonic acid (DAPA, also called 7,8-diammoniononanoate) to form a ureido ring.</text>
</comment>
<dbReference type="InterPro" id="IPR013217">
    <property type="entry name" value="Methyltransf_12"/>
</dbReference>
<evidence type="ECO:0000313" key="5">
    <source>
        <dbReference type="Proteomes" id="UP000317730"/>
    </source>
</evidence>
<comment type="subunit">
    <text evidence="2">Homodimer.</text>
</comment>
<feature type="domain" description="Methyltransferase type 12" evidence="3">
    <location>
        <begin position="62"/>
        <end position="153"/>
    </location>
</feature>
<dbReference type="GO" id="GO:0009102">
    <property type="term" value="P:biotin biosynthetic process"/>
    <property type="evidence" value="ECO:0007669"/>
    <property type="project" value="UniProtKB-UniRule"/>
</dbReference>
<evidence type="ECO:0000259" key="3">
    <source>
        <dbReference type="Pfam" id="PF08242"/>
    </source>
</evidence>
<comment type="cofactor">
    <cofactor evidence="2">
        <name>Mg(2+)</name>
        <dbReference type="ChEBI" id="CHEBI:18420"/>
    </cofactor>
</comment>
<dbReference type="Gene3D" id="3.40.50.150">
    <property type="entry name" value="Vaccinia Virus protein VP39"/>
    <property type="match status" value="1"/>
</dbReference>
<dbReference type="Gene3D" id="3.40.50.300">
    <property type="entry name" value="P-loop containing nucleotide triphosphate hydrolases"/>
    <property type="match status" value="1"/>
</dbReference>
<dbReference type="Pfam" id="PF08242">
    <property type="entry name" value="Methyltransf_12"/>
    <property type="match status" value="1"/>
</dbReference>
<feature type="binding site" evidence="2">
    <location>
        <position position="282"/>
    </location>
    <ligand>
        <name>Mg(2+)</name>
        <dbReference type="ChEBI" id="CHEBI:18420"/>
    </ligand>
</feature>
<dbReference type="GO" id="GO:0004141">
    <property type="term" value="F:dethiobiotin synthase activity"/>
    <property type="evidence" value="ECO:0007669"/>
    <property type="project" value="UniProtKB-UniRule"/>
</dbReference>
<comment type="caution">
    <text evidence="2">Lacks conserved residue(s) required for the propagation of feature annotation.</text>
</comment>
<sequence length="483" mass="51150">MTRSSSAETVSATTRQALIRARFDGAQGYDGAATLQRVAARALAGDLDRALAERAHTPLRVLEVGCGTGFLTEQLCALWPQAQILATDYAPGMLARVTARLGARVDVHLMDAANPDVSGPFDVICGSLVLQWLDDPATALKQLAGLLAPDGVLAVSTLRAGTFAEWQKACALEGQVPATPDYPDMPELSRWVPYPCQGMWRAERCVQAFGTGLDFVRHLKKTGADMPRAGAVGMGAGALRRVAARLEKSGAAVTWELAYGCFRRPPRAGVFVTGTDTGVGKTLVSACLVRRWQALYWKPLQSGLEDEEGDTPTVARLAASSTLHGPGVRCFPPAGAYQASLSPEAAARAEGVVIDPALLALPMEESAQPLVVEGAGGLMVPVTEEIMMIDLAQRWGLPVVLVARSGLGTLNHTLLSLEALRARGIAVAGVVLNGPPNPENSRTIAHKGRVRILAEIPHEAHIDVATVEELAQRLPSWPEIAGL</sequence>
<comment type="catalytic activity">
    <reaction evidence="2">
        <text>(7R,8S)-7,8-diammoniononanoate + CO2 + ATP = (4R,5S)-dethiobiotin + ADP + phosphate + 3 H(+)</text>
        <dbReference type="Rhea" id="RHEA:15805"/>
        <dbReference type="ChEBI" id="CHEBI:15378"/>
        <dbReference type="ChEBI" id="CHEBI:16526"/>
        <dbReference type="ChEBI" id="CHEBI:30616"/>
        <dbReference type="ChEBI" id="CHEBI:43474"/>
        <dbReference type="ChEBI" id="CHEBI:149469"/>
        <dbReference type="ChEBI" id="CHEBI:149473"/>
        <dbReference type="ChEBI" id="CHEBI:456216"/>
        <dbReference type="EC" id="6.3.3.3"/>
    </reaction>
</comment>
<dbReference type="NCBIfam" id="TIGR00347">
    <property type="entry name" value="bioD"/>
    <property type="match status" value="1"/>
</dbReference>
<dbReference type="Proteomes" id="UP000317730">
    <property type="component" value="Unassembled WGS sequence"/>
</dbReference>
<keyword evidence="2" id="KW-0963">Cytoplasm</keyword>
<feature type="binding site" evidence="2">
    <location>
        <begin position="373"/>
        <end position="376"/>
    </location>
    <ligand>
        <name>ATP</name>
        <dbReference type="ChEBI" id="CHEBI:30616"/>
    </ligand>
</feature>
<dbReference type="CDD" id="cd02440">
    <property type="entry name" value="AdoMet_MTases"/>
    <property type="match status" value="1"/>
</dbReference>
<dbReference type="GO" id="GO:0005737">
    <property type="term" value="C:cytoplasm"/>
    <property type="evidence" value="ECO:0007669"/>
    <property type="project" value="UniProtKB-SubCell"/>
</dbReference>
<feature type="binding site" evidence="2">
    <location>
        <begin position="278"/>
        <end position="283"/>
    </location>
    <ligand>
        <name>ATP</name>
        <dbReference type="ChEBI" id="CHEBI:30616"/>
    </ligand>
</feature>
<dbReference type="OrthoDB" id="9802097at2"/>
<feature type="binding site" evidence="2">
    <location>
        <position position="459"/>
    </location>
    <ligand>
        <name>ATP</name>
        <dbReference type="ChEBI" id="CHEBI:30616"/>
    </ligand>
</feature>
<feature type="active site" evidence="2">
    <location>
        <position position="298"/>
    </location>
</feature>
<dbReference type="AlphaFoldDB" id="A0A4Y3TRR3"/>
<dbReference type="GO" id="GO:0005524">
    <property type="term" value="F:ATP binding"/>
    <property type="evidence" value="ECO:0007669"/>
    <property type="project" value="UniProtKB-UniRule"/>
</dbReference>
<name>A0A4Y3TRR3_9PROT</name>
<protein>
    <recommendedName>
        <fullName evidence="2">ATP-dependent dethiobiotin synthetase BioD</fullName>
        <ecNumber evidence="2">6.3.3.3</ecNumber>
    </recommendedName>
    <alternativeName>
        <fullName evidence="2">DTB synthetase</fullName>
        <shortName evidence="2">DTBS</shortName>
    </alternativeName>
    <alternativeName>
        <fullName evidence="2">Dethiobiotin synthase</fullName>
    </alternativeName>
</protein>
<keyword evidence="2" id="KW-0067">ATP-binding</keyword>
<dbReference type="RefSeq" id="WP_141374419.1">
    <property type="nucleotide sequence ID" value="NZ_BAPL01000017.1"/>
</dbReference>
<evidence type="ECO:0000256" key="1">
    <source>
        <dbReference type="ARBA" id="ARBA00022756"/>
    </source>
</evidence>
<dbReference type="SUPFAM" id="SSF52540">
    <property type="entry name" value="P-loop containing nucleoside triphosphate hydrolases"/>
    <property type="match status" value="1"/>
</dbReference>
<dbReference type="EMBL" id="BJMV01000001">
    <property type="protein sequence ID" value="GEB84482.1"/>
    <property type="molecule type" value="Genomic_DNA"/>
</dbReference>
<dbReference type="Pfam" id="PF13500">
    <property type="entry name" value="AAA_26"/>
    <property type="match status" value="1"/>
</dbReference>
<dbReference type="PANTHER" id="PTHR43210">
    <property type="entry name" value="DETHIOBIOTIN SYNTHETASE"/>
    <property type="match status" value="1"/>
</dbReference>
<dbReference type="GO" id="GO:0000287">
    <property type="term" value="F:magnesium ion binding"/>
    <property type="evidence" value="ECO:0007669"/>
    <property type="project" value="UniProtKB-UniRule"/>
</dbReference>
<dbReference type="HAMAP" id="MF_00336">
    <property type="entry name" value="BioD"/>
    <property type="match status" value="1"/>
</dbReference>